<evidence type="ECO:0000256" key="4">
    <source>
        <dbReference type="ARBA" id="ARBA00022807"/>
    </source>
</evidence>
<name>A0A3Q9G260_STRLT</name>
<dbReference type="AlphaFoldDB" id="A0A3Q9G260"/>
<dbReference type="Gene3D" id="3.90.1720.10">
    <property type="entry name" value="endopeptidase domain like (from Nostoc punctiforme)"/>
    <property type="match status" value="1"/>
</dbReference>
<evidence type="ECO:0000313" key="8">
    <source>
        <dbReference type="EMBL" id="AZQ75637.1"/>
    </source>
</evidence>
<keyword evidence="4" id="KW-0788">Thiol protease</keyword>
<dbReference type="Gene3D" id="6.10.250.3150">
    <property type="match status" value="1"/>
</dbReference>
<accession>A0A3Q9G260</accession>
<dbReference type="InterPro" id="IPR038765">
    <property type="entry name" value="Papain-like_cys_pep_sf"/>
</dbReference>
<feature type="region of interest" description="Disordered" evidence="6">
    <location>
        <begin position="1"/>
        <end position="23"/>
    </location>
</feature>
<dbReference type="Proteomes" id="UP000267900">
    <property type="component" value="Chromosome"/>
</dbReference>
<reference evidence="8 9" key="1">
    <citation type="submission" date="2018-12" db="EMBL/GenBank/DDBJ databases">
        <title>The whole draft genome of Streptomyce luteoverticillatus CGMCC 15060.</title>
        <authorList>
            <person name="Feng Z."/>
            <person name="Chen G."/>
            <person name="Zhang J."/>
            <person name="Zhu H."/>
            <person name="Yu X."/>
            <person name="Zhang W."/>
            <person name="Zhang X."/>
        </authorList>
    </citation>
    <scope>NUCLEOTIDE SEQUENCE [LARGE SCALE GENOMIC DNA]</scope>
    <source>
        <strain evidence="8 9">CGMCC 15060</strain>
    </source>
</reference>
<dbReference type="EMBL" id="CP034587">
    <property type="protein sequence ID" value="AZQ75637.1"/>
    <property type="molecule type" value="Genomic_DNA"/>
</dbReference>
<dbReference type="GO" id="GO:0006508">
    <property type="term" value="P:proteolysis"/>
    <property type="evidence" value="ECO:0007669"/>
    <property type="project" value="UniProtKB-KW"/>
</dbReference>
<feature type="coiled-coil region" evidence="5">
    <location>
        <begin position="187"/>
        <end position="250"/>
    </location>
</feature>
<dbReference type="Pfam" id="PF00877">
    <property type="entry name" value="NLPC_P60"/>
    <property type="match status" value="1"/>
</dbReference>
<evidence type="ECO:0000256" key="6">
    <source>
        <dbReference type="SAM" id="MobiDB-lite"/>
    </source>
</evidence>
<sequence length="385" mass="41983">MGVKVRRWPVGRPGRRNDDRTSGGQRLVVATALVCAAGLAVLGAPGVTYAAPGPTPDPRPSATTGGATADDATRRLEAIRKEVEELYRKAETATDAYNAAGEQLRLQEKSVADLTRRLEAARKRMDTLRAQAGALARAQYRSGGFNRTQLFLSGSPDSFLGNVSLARKGEQATRRMLTEVTAAKADLERYTQAADERRKTLDAEKKKREAAKKEIQERLDTAKQLESRLADQEKERLRLLEEERARQAQDRWLSSDAAKWLTGRGSVTASGDAARAIDFATAQIGKDYVWGAEGPDTYDCSGLTLKAWAAAGRAIPRTSQEQWRQLPKVDVKDMRPGDLVIYYADASHVGMYIGEGRIVHAPRPGRQVTITGAGSMPVLGVVRPG</sequence>
<evidence type="ECO:0000256" key="1">
    <source>
        <dbReference type="ARBA" id="ARBA00007074"/>
    </source>
</evidence>
<dbReference type="PANTHER" id="PTHR47359:SF3">
    <property type="entry name" value="NLP_P60 DOMAIN-CONTAINING PROTEIN-RELATED"/>
    <property type="match status" value="1"/>
</dbReference>
<feature type="region of interest" description="Disordered" evidence="6">
    <location>
        <begin position="51"/>
        <end position="72"/>
    </location>
</feature>
<keyword evidence="2" id="KW-0645">Protease</keyword>
<dbReference type="InterPro" id="IPR000064">
    <property type="entry name" value="NLP_P60_dom"/>
</dbReference>
<evidence type="ECO:0000256" key="3">
    <source>
        <dbReference type="ARBA" id="ARBA00022801"/>
    </source>
</evidence>
<dbReference type="PANTHER" id="PTHR47359">
    <property type="entry name" value="PEPTIDOGLYCAN DL-ENDOPEPTIDASE CWLO"/>
    <property type="match status" value="1"/>
</dbReference>
<keyword evidence="9" id="KW-1185">Reference proteome</keyword>
<dbReference type="GO" id="GO:0008234">
    <property type="term" value="F:cysteine-type peptidase activity"/>
    <property type="evidence" value="ECO:0007669"/>
    <property type="project" value="UniProtKB-KW"/>
</dbReference>
<dbReference type="OrthoDB" id="5177647at2"/>
<dbReference type="PROSITE" id="PS51935">
    <property type="entry name" value="NLPC_P60"/>
    <property type="match status" value="1"/>
</dbReference>
<evidence type="ECO:0000313" key="9">
    <source>
        <dbReference type="Proteomes" id="UP000267900"/>
    </source>
</evidence>
<keyword evidence="3 8" id="KW-0378">Hydrolase</keyword>
<feature type="domain" description="NlpC/P60" evidence="7">
    <location>
        <begin position="270"/>
        <end position="385"/>
    </location>
</feature>
<dbReference type="SUPFAM" id="SSF54001">
    <property type="entry name" value="Cysteine proteinases"/>
    <property type="match status" value="1"/>
</dbReference>
<evidence type="ECO:0000256" key="5">
    <source>
        <dbReference type="SAM" id="Coils"/>
    </source>
</evidence>
<gene>
    <name evidence="8" type="ORF">EKH77_18220</name>
</gene>
<organism evidence="8 9">
    <name type="scientific">Streptomyces luteoverticillatus</name>
    <name type="common">Streptoverticillium luteoverticillatus</name>
    <dbReference type="NCBI Taxonomy" id="66425"/>
    <lineage>
        <taxon>Bacteria</taxon>
        <taxon>Bacillati</taxon>
        <taxon>Actinomycetota</taxon>
        <taxon>Actinomycetes</taxon>
        <taxon>Kitasatosporales</taxon>
        <taxon>Streptomycetaceae</taxon>
        <taxon>Streptomyces</taxon>
    </lineage>
</organism>
<comment type="similarity">
    <text evidence="1">Belongs to the peptidase C40 family.</text>
</comment>
<protein>
    <submittedName>
        <fullName evidence="8">Glycoside hydrolase</fullName>
    </submittedName>
</protein>
<dbReference type="InterPro" id="IPR051794">
    <property type="entry name" value="PG_Endopeptidase_C40"/>
</dbReference>
<evidence type="ECO:0000259" key="7">
    <source>
        <dbReference type="PROSITE" id="PS51935"/>
    </source>
</evidence>
<keyword evidence="5" id="KW-0175">Coiled coil</keyword>
<proteinExistence type="inferred from homology"/>
<evidence type="ECO:0000256" key="2">
    <source>
        <dbReference type="ARBA" id="ARBA00022670"/>
    </source>
</evidence>